<evidence type="ECO:0000259" key="1">
    <source>
        <dbReference type="PROSITE" id="PS50181"/>
    </source>
</evidence>
<dbReference type="PROSITE" id="PS50181">
    <property type="entry name" value="FBOX"/>
    <property type="match status" value="1"/>
</dbReference>
<evidence type="ECO:0000313" key="3">
    <source>
        <dbReference type="WBParaSite" id="Csp11.Scaffold630.g17510.t1"/>
    </source>
</evidence>
<dbReference type="eggNOG" id="ENOG502QUPQ">
    <property type="taxonomic scope" value="Eukaryota"/>
</dbReference>
<dbReference type="InterPro" id="IPR012885">
    <property type="entry name" value="F-box_Sdz-33"/>
</dbReference>
<dbReference type="Pfam" id="PF00646">
    <property type="entry name" value="F-box"/>
    <property type="match status" value="1"/>
</dbReference>
<feature type="domain" description="F-box" evidence="1">
    <location>
        <begin position="2"/>
        <end position="57"/>
    </location>
</feature>
<evidence type="ECO:0000313" key="2">
    <source>
        <dbReference type="Proteomes" id="UP000095282"/>
    </source>
</evidence>
<protein>
    <submittedName>
        <fullName evidence="3">F-box domain-containing protein</fullName>
    </submittedName>
</protein>
<dbReference type="InterPro" id="IPR001810">
    <property type="entry name" value="F-box_dom"/>
</dbReference>
<organism evidence="2 3">
    <name type="scientific">Caenorhabditis tropicalis</name>
    <dbReference type="NCBI Taxonomy" id="1561998"/>
    <lineage>
        <taxon>Eukaryota</taxon>
        <taxon>Metazoa</taxon>
        <taxon>Ecdysozoa</taxon>
        <taxon>Nematoda</taxon>
        <taxon>Chromadorea</taxon>
        <taxon>Rhabditida</taxon>
        <taxon>Rhabditina</taxon>
        <taxon>Rhabditomorpha</taxon>
        <taxon>Rhabditoidea</taxon>
        <taxon>Rhabditidae</taxon>
        <taxon>Peloderinae</taxon>
        <taxon>Caenorhabditis</taxon>
    </lineage>
</organism>
<keyword evidence="2" id="KW-1185">Reference proteome</keyword>
<dbReference type="InterPro" id="IPR053222">
    <property type="entry name" value="Zygotic_Embryogenesis-Asso"/>
</dbReference>
<dbReference type="Pfam" id="PF07735">
    <property type="entry name" value="FBA_2"/>
    <property type="match status" value="1"/>
</dbReference>
<dbReference type="Proteomes" id="UP000095282">
    <property type="component" value="Unplaced"/>
</dbReference>
<reference evidence="3" key="1">
    <citation type="submission" date="2016-11" db="UniProtKB">
        <authorList>
            <consortium name="WormBaseParasite"/>
        </authorList>
    </citation>
    <scope>IDENTIFICATION</scope>
</reference>
<dbReference type="PANTHER" id="PTHR22899:SF0">
    <property type="entry name" value="F-BOX ASSOCIATED DOMAIN-CONTAINING PROTEIN-RELATED"/>
    <property type="match status" value="1"/>
</dbReference>
<dbReference type="PANTHER" id="PTHR22899">
    <property type="entry name" value="CYCLIN-RELATED F-BOX FAMILY"/>
    <property type="match status" value="1"/>
</dbReference>
<dbReference type="WBParaSite" id="Csp11.Scaffold630.g17510.t1">
    <property type="protein sequence ID" value="Csp11.Scaffold630.g17510.t1"/>
    <property type="gene ID" value="Csp11.Scaffold630.g17510"/>
</dbReference>
<accession>A0A1I7UMP6</accession>
<dbReference type="AlphaFoldDB" id="A0A1I7UMP6"/>
<sequence length="327" mass="38373">MTFPLHSLPNDAILNVIRNMEIYDQIAYSICSKTSERNVINQKLKVNSICLELFKEIAISVGLPDYKLFFNIIHPHPIIRCHRYNFDENRMELMWKTRAIGVRNIISHLCKVLNHPEIDEMLLSSSSINQINTRISMELIRELVQRKAIKILEVRILPQSKARNALQILRFSSILRLQSIPFERQEHWKWKKILAQNLEILSFKSPRHATIDDLLLANSEEISTTHDYFTVKQLNRFLKMWIIGASRRLKHFFIRITGSLTDDLFEALRGIQFERVPIDCDEVYRSRSSNYPAREIRIRGEIRIQRHDGTKAVVVLKNGYFSMISSS</sequence>
<name>A0A1I7UMP6_9PELO</name>
<proteinExistence type="predicted"/>